<dbReference type="GO" id="GO:0032050">
    <property type="term" value="F:clathrin heavy chain binding"/>
    <property type="evidence" value="ECO:0007669"/>
    <property type="project" value="TreeGrafter"/>
</dbReference>
<dbReference type="GO" id="GO:0072583">
    <property type="term" value="P:clathrin-dependent endocytosis"/>
    <property type="evidence" value="ECO:0007669"/>
    <property type="project" value="InterPro"/>
</dbReference>
<dbReference type="PANTHER" id="PTHR22951:SF5">
    <property type="entry name" value="PHOSPHATIDYLINOSITOL-BINDING CLATHRIN ASSEMBLY PROTEIN LAP"/>
    <property type="match status" value="1"/>
</dbReference>
<dbReference type="EMBL" id="NIVC01001446">
    <property type="protein sequence ID" value="PAA67887.1"/>
    <property type="molecule type" value="Genomic_DNA"/>
</dbReference>
<dbReference type="SUPFAM" id="SSF89009">
    <property type="entry name" value="GAT-like domain"/>
    <property type="match status" value="1"/>
</dbReference>
<feature type="domain" description="ENTH" evidence="3">
    <location>
        <begin position="26"/>
        <end position="157"/>
    </location>
</feature>
<evidence type="ECO:0000313" key="4">
    <source>
        <dbReference type="EMBL" id="PAA67887.1"/>
    </source>
</evidence>
<dbReference type="GO" id="GO:0005546">
    <property type="term" value="F:phosphatidylinositol-4,5-bisphosphate binding"/>
    <property type="evidence" value="ECO:0007669"/>
    <property type="project" value="TreeGrafter"/>
</dbReference>
<comment type="similarity">
    <text evidence="1">Belongs to the PICALM/SNAP91 family.</text>
</comment>
<dbReference type="PROSITE" id="PS50942">
    <property type="entry name" value="ENTH"/>
    <property type="match status" value="1"/>
</dbReference>
<accession>A0A267F407</accession>
<dbReference type="InterPro" id="IPR013809">
    <property type="entry name" value="ENTH"/>
</dbReference>
<keyword evidence="5" id="KW-1185">Reference proteome</keyword>
<dbReference type="FunFam" id="1.25.40.90:FF:000017">
    <property type="entry name" value="Phosphatidylinositol-binding clathrin assembly protein LAP"/>
    <property type="match status" value="1"/>
</dbReference>
<dbReference type="Gene3D" id="1.25.40.90">
    <property type="match status" value="1"/>
</dbReference>
<dbReference type="GO" id="GO:0005905">
    <property type="term" value="C:clathrin-coated pit"/>
    <property type="evidence" value="ECO:0007669"/>
    <property type="project" value="TreeGrafter"/>
</dbReference>
<reference evidence="4 5" key="1">
    <citation type="submission" date="2017-06" db="EMBL/GenBank/DDBJ databases">
        <title>A platform for efficient transgenesis in Macrostomum lignano, a flatworm model organism for stem cell research.</title>
        <authorList>
            <person name="Berezikov E."/>
        </authorList>
    </citation>
    <scope>NUCLEOTIDE SEQUENCE [LARGE SCALE GENOMIC DNA]</scope>
    <source>
        <strain evidence="4">DV1</strain>
        <tissue evidence="4">Whole organism</tissue>
    </source>
</reference>
<dbReference type="GO" id="GO:0008021">
    <property type="term" value="C:synaptic vesicle"/>
    <property type="evidence" value="ECO:0007669"/>
    <property type="project" value="TreeGrafter"/>
</dbReference>
<feature type="region of interest" description="Disordered" evidence="2">
    <location>
        <begin position="302"/>
        <end position="424"/>
    </location>
</feature>
<dbReference type="STRING" id="282301.A0A267F407"/>
<dbReference type="GO" id="GO:0048268">
    <property type="term" value="P:clathrin coat assembly"/>
    <property type="evidence" value="ECO:0007669"/>
    <property type="project" value="InterPro"/>
</dbReference>
<dbReference type="GO" id="GO:0005545">
    <property type="term" value="F:1-phosphatidylinositol binding"/>
    <property type="evidence" value="ECO:0007669"/>
    <property type="project" value="InterPro"/>
</dbReference>
<feature type="compositionally biased region" description="Low complexity" evidence="2">
    <location>
        <begin position="440"/>
        <end position="474"/>
    </location>
</feature>
<dbReference type="SMART" id="SM00273">
    <property type="entry name" value="ENTH"/>
    <property type="match status" value="1"/>
</dbReference>
<dbReference type="GO" id="GO:0098894">
    <property type="term" value="C:extrinsic component of presynaptic endocytic zone membrane"/>
    <property type="evidence" value="ECO:0007669"/>
    <property type="project" value="TreeGrafter"/>
</dbReference>
<sequence>MAGKVVKQLAGSGSGQSLMDRVTAAKHSLAGSGLAKAVCKATTEEITAPKKKHLQYLIECTNESNVSIPELANELLDRLKHPNWVVVFKSLITLHNLMNHGNERFAQYLASNNCAISSPNYSDRTTPQAAEMSRFIVRYSAYIQEKATAYRLMAFDFCKVKRGTDDSLLRTLTVEKSIKSLEVLINQFDSLLAFEVTPKDVTNGVISAACLILYRDATRLFVVFNDGIINLLTKFFSTTSKKQCREALEIYKKFLVRSDLLNEFNKVAECVGVDKSDITRLQKHPVSFLDAMETHLAQLEGRTYEPPPREPEPPVQEAPPAAAAASRQPPARPASSPADGPPAGPPPPRPPGPSRPPPPKPEPPKIGAAGGGSQQQQQQQQSPPQSEPVAEAAAAPAVQQPAGGNASATAGGGFDPFASLGGLTSDLDASLASLATSLTVKQSAAAKPGPAAASGNSTAQPAAPAAAPVAAPVASKNPNAGFDPFADL</sequence>
<dbReference type="Proteomes" id="UP000215902">
    <property type="component" value="Unassembled WGS sequence"/>
</dbReference>
<evidence type="ECO:0000259" key="3">
    <source>
        <dbReference type="PROSITE" id="PS50942"/>
    </source>
</evidence>
<dbReference type="GO" id="GO:0016185">
    <property type="term" value="P:synaptic vesicle budding from presynaptic endocytic zone membrane"/>
    <property type="evidence" value="ECO:0007669"/>
    <property type="project" value="TreeGrafter"/>
</dbReference>
<dbReference type="Pfam" id="PF07651">
    <property type="entry name" value="ANTH"/>
    <property type="match status" value="1"/>
</dbReference>
<gene>
    <name evidence="4" type="ORF">BOX15_Mlig001618g2</name>
</gene>
<dbReference type="InterPro" id="IPR014712">
    <property type="entry name" value="ANTH_dom_sf"/>
</dbReference>
<dbReference type="GO" id="GO:0000149">
    <property type="term" value="F:SNARE binding"/>
    <property type="evidence" value="ECO:0007669"/>
    <property type="project" value="TreeGrafter"/>
</dbReference>
<dbReference type="InterPro" id="IPR011417">
    <property type="entry name" value="ANTH_dom"/>
</dbReference>
<feature type="region of interest" description="Disordered" evidence="2">
    <location>
        <begin position="440"/>
        <end position="488"/>
    </location>
</feature>
<dbReference type="SUPFAM" id="SSF48464">
    <property type="entry name" value="ENTH/VHS domain"/>
    <property type="match status" value="1"/>
</dbReference>
<feature type="compositionally biased region" description="Low complexity" evidence="2">
    <location>
        <begin position="318"/>
        <end position="338"/>
    </location>
</feature>
<dbReference type="Gene3D" id="1.20.58.150">
    <property type="entry name" value="ANTH domain"/>
    <property type="match status" value="1"/>
</dbReference>
<name>A0A267F407_9PLAT</name>
<dbReference type="GO" id="GO:0030136">
    <property type="term" value="C:clathrin-coated vesicle"/>
    <property type="evidence" value="ECO:0007669"/>
    <property type="project" value="InterPro"/>
</dbReference>
<proteinExistence type="inferred from homology"/>
<dbReference type="PANTHER" id="PTHR22951">
    <property type="entry name" value="CLATHRIN ASSEMBLY PROTEIN"/>
    <property type="match status" value="1"/>
</dbReference>
<dbReference type="InterPro" id="IPR008942">
    <property type="entry name" value="ENTH_VHS"/>
</dbReference>
<evidence type="ECO:0000256" key="1">
    <source>
        <dbReference type="ARBA" id="ARBA00008011"/>
    </source>
</evidence>
<organism evidence="4 5">
    <name type="scientific">Macrostomum lignano</name>
    <dbReference type="NCBI Taxonomy" id="282301"/>
    <lineage>
        <taxon>Eukaryota</taxon>
        <taxon>Metazoa</taxon>
        <taxon>Spiralia</taxon>
        <taxon>Lophotrochozoa</taxon>
        <taxon>Platyhelminthes</taxon>
        <taxon>Rhabditophora</taxon>
        <taxon>Macrostomorpha</taxon>
        <taxon>Macrostomida</taxon>
        <taxon>Macrostomidae</taxon>
        <taxon>Macrostomum</taxon>
    </lineage>
</organism>
<dbReference type="OrthoDB" id="44015at2759"/>
<feature type="compositionally biased region" description="Pro residues" evidence="2">
    <location>
        <begin position="339"/>
        <end position="361"/>
    </location>
</feature>
<comment type="caution">
    <text evidence="4">The sequence shown here is derived from an EMBL/GenBank/DDBJ whole genome shotgun (WGS) entry which is preliminary data.</text>
</comment>
<evidence type="ECO:0000256" key="2">
    <source>
        <dbReference type="SAM" id="MobiDB-lite"/>
    </source>
</evidence>
<evidence type="ECO:0000313" key="5">
    <source>
        <dbReference type="Proteomes" id="UP000215902"/>
    </source>
</evidence>
<feature type="compositionally biased region" description="Low complexity" evidence="2">
    <location>
        <begin position="374"/>
        <end position="409"/>
    </location>
</feature>
<dbReference type="InterPro" id="IPR045192">
    <property type="entry name" value="AP180-like"/>
</dbReference>
<dbReference type="AlphaFoldDB" id="A0A267F407"/>
<protein>
    <recommendedName>
        <fullName evidence="3">ENTH domain-containing protein</fullName>
    </recommendedName>
</protein>